<dbReference type="AlphaFoldDB" id="A0A6J7K3N5"/>
<reference evidence="9" key="1">
    <citation type="submission" date="2020-05" db="EMBL/GenBank/DDBJ databases">
        <authorList>
            <person name="Chiriac C."/>
            <person name="Salcher M."/>
            <person name="Ghai R."/>
            <person name="Kavagutti S V."/>
        </authorList>
    </citation>
    <scope>NUCLEOTIDE SEQUENCE</scope>
</reference>
<dbReference type="InterPro" id="IPR005467">
    <property type="entry name" value="His_kinase_dom"/>
</dbReference>
<evidence type="ECO:0000313" key="9">
    <source>
        <dbReference type="EMBL" id="CAB4950326.1"/>
    </source>
</evidence>
<accession>A0A6J7K3N5</accession>
<proteinExistence type="predicted"/>
<dbReference type="EMBL" id="CAFBMK010000335">
    <property type="protein sequence ID" value="CAB4950326.1"/>
    <property type="molecule type" value="Genomic_DNA"/>
</dbReference>
<name>A0A6J7K3N5_9ZZZZ</name>
<feature type="domain" description="Histidine kinase" evidence="8">
    <location>
        <begin position="35"/>
        <end position="232"/>
    </location>
</feature>
<dbReference type="GO" id="GO:0000160">
    <property type="term" value="P:phosphorelay signal transduction system"/>
    <property type="evidence" value="ECO:0007669"/>
    <property type="project" value="UniProtKB-KW"/>
</dbReference>
<keyword evidence="6" id="KW-0902">Two-component regulatory system</keyword>
<comment type="catalytic activity">
    <reaction evidence="1">
        <text>ATP + protein L-histidine = ADP + protein N-phospho-L-histidine.</text>
        <dbReference type="EC" id="2.7.13.3"/>
    </reaction>
</comment>
<feature type="region of interest" description="Disordered" evidence="7">
    <location>
        <begin position="214"/>
        <end position="238"/>
    </location>
</feature>
<dbReference type="Pfam" id="PF02518">
    <property type="entry name" value="HATPase_c"/>
    <property type="match status" value="1"/>
</dbReference>
<evidence type="ECO:0000256" key="7">
    <source>
        <dbReference type="SAM" id="MobiDB-lite"/>
    </source>
</evidence>
<dbReference type="InterPro" id="IPR003594">
    <property type="entry name" value="HATPase_dom"/>
</dbReference>
<evidence type="ECO:0000256" key="4">
    <source>
        <dbReference type="ARBA" id="ARBA00022679"/>
    </source>
</evidence>
<dbReference type="EC" id="2.7.13.3" evidence="2"/>
<keyword evidence="5" id="KW-0418">Kinase</keyword>
<dbReference type="SMART" id="SM00387">
    <property type="entry name" value="HATPase_c"/>
    <property type="match status" value="1"/>
</dbReference>
<keyword evidence="4" id="KW-0808">Transferase</keyword>
<dbReference type="InterPro" id="IPR036890">
    <property type="entry name" value="HATPase_C_sf"/>
</dbReference>
<dbReference type="PROSITE" id="PS50109">
    <property type="entry name" value="HIS_KIN"/>
    <property type="match status" value="1"/>
</dbReference>
<dbReference type="PANTHER" id="PTHR44936:SF9">
    <property type="entry name" value="SENSOR PROTEIN CREC"/>
    <property type="match status" value="1"/>
</dbReference>
<evidence type="ECO:0000256" key="1">
    <source>
        <dbReference type="ARBA" id="ARBA00000085"/>
    </source>
</evidence>
<evidence type="ECO:0000256" key="2">
    <source>
        <dbReference type="ARBA" id="ARBA00012438"/>
    </source>
</evidence>
<dbReference type="InterPro" id="IPR050980">
    <property type="entry name" value="2C_sensor_his_kinase"/>
</dbReference>
<protein>
    <recommendedName>
        <fullName evidence="2">histidine kinase</fullName>
        <ecNumber evidence="2">2.7.13.3</ecNumber>
    </recommendedName>
</protein>
<sequence>MSSLLLVGWLLAVGSSVLLLLARRSAVRSTERVVRACHELRGPLQNVMLALGAPDDDARRPPLRALAVELTRATRAVEDLAVATNGPGSRDEGRRVALVPLVRDLVAVHDVAARTRGRRVVLVAGDAEATVVGDRDRLAQAIGNLVRNAVEHGQGTVRVGVGHGPGHVHVEVADEGQGLRVPIDRLVHGPRRGRRGRGMRIVADALGAHGGRLRSAPSAAGARMVAELPSARPRTALR</sequence>
<evidence type="ECO:0000256" key="3">
    <source>
        <dbReference type="ARBA" id="ARBA00022553"/>
    </source>
</evidence>
<evidence type="ECO:0000256" key="6">
    <source>
        <dbReference type="ARBA" id="ARBA00023012"/>
    </source>
</evidence>
<gene>
    <name evidence="9" type="ORF">UFOPK3564_03454</name>
</gene>
<organism evidence="9">
    <name type="scientific">freshwater metagenome</name>
    <dbReference type="NCBI Taxonomy" id="449393"/>
    <lineage>
        <taxon>unclassified sequences</taxon>
        <taxon>metagenomes</taxon>
        <taxon>ecological metagenomes</taxon>
    </lineage>
</organism>
<dbReference type="PANTHER" id="PTHR44936">
    <property type="entry name" value="SENSOR PROTEIN CREC"/>
    <property type="match status" value="1"/>
</dbReference>
<dbReference type="Gene3D" id="3.30.565.10">
    <property type="entry name" value="Histidine kinase-like ATPase, C-terminal domain"/>
    <property type="match status" value="1"/>
</dbReference>
<evidence type="ECO:0000259" key="8">
    <source>
        <dbReference type="PROSITE" id="PS50109"/>
    </source>
</evidence>
<dbReference type="GO" id="GO:0004673">
    <property type="term" value="F:protein histidine kinase activity"/>
    <property type="evidence" value="ECO:0007669"/>
    <property type="project" value="UniProtKB-EC"/>
</dbReference>
<evidence type="ECO:0000256" key="5">
    <source>
        <dbReference type="ARBA" id="ARBA00022777"/>
    </source>
</evidence>
<keyword evidence="3" id="KW-0597">Phosphoprotein</keyword>
<dbReference type="SUPFAM" id="SSF55874">
    <property type="entry name" value="ATPase domain of HSP90 chaperone/DNA topoisomerase II/histidine kinase"/>
    <property type="match status" value="1"/>
</dbReference>